<feature type="chain" id="PRO_5022753669" evidence="2">
    <location>
        <begin position="26"/>
        <end position="170"/>
    </location>
</feature>
<evidence type="ECO:0000313" key="5">
    <source>
        <dbReference type="Proteomes" id="UP000318483"/>
    </source>
</evidence>
<dbReference type="Gene3D" id="2.60.40.200">
    <property type="entry name" value="Superoxide dismutase, copper/zinc binding domain"/>
    <property type="match status" value="1"/>
</dbReference>
<evidence type="ECO:0000256" key="2">
    <source>
        <dbReference type="SAM" id="SignalP"/>
    </source>
</evidence>
<comment type="similarity">
    <text evidence="1">Belongs to the Cu-Zn superoxide dismutase family.</text>
</comment>
<dbReference type="KEGG" id="lit:FPZ52_13690"/>
<dbReference type="GO" id="GO:0006801">
    <property type="term" value="P:superoxide metabolic process"/>
    <property type="evidence" value="ECO:0007669"/>
    <property type="project" value="InterPro"/>
</dbReference>
<accession>A0A5B8I976</accession>
<geneLocation type="plasmid" evidence="4 5">
    <name>unnamed2</name>
</geneLocation>
<protein>
    <submittedName>
        <fullName evidence="4">Superoxide dismutase family protein</fullName>
    </submittedName>
</protein>
<dbReference type="RefSeq" id="WP_146366181.1">
    <property type="nucleotide sequence ID" value="NZ_CP042263.1"/>
</dbReference>
<dbReference type="InterPro" id="IPR024134">
    <property type="entry name" value="SOD_Cu/Zn_/chaperone"/>
</dbReference>
<dbReference type="OrthoDB" id="5431326at2"/>
<dbReference type="Proteomes" id="UP000318483">
    <property type="component" value="Plasmid unnamed2"/>
</dbReference>
<name>A0A5B8I976_9RHOB</name>
<dbReference type="InterPro" id="IPR001424">
    <property type="entry name" value="SOD_Cu_Zn_dom"/>
</dbReference>
<gene>
    <name evidence="4" type="ORF">FPZ52_13690</name>
</gene>
<dbReference type="AlphaFoldDB" id="A0A5B8I976"/>
<dbReference type="InterPro" id="IPR018152">
    <property type="entry name" value="SOD_Cu/Zn_BS"/>
</dbReference>
<keyword evidence="2" id="KW-0732">Signal</keyword>
<keyword evidence="5" id="KW-1185">Reference proteome</keyword>
<evidence type="ECO:0000256" key="1">
    <source>
        <dbReference type="ARBA" id="ARBA00010457"/>
    </source>
</evidence>
<feature type="signal peptide" evidence="2">
    <location>
        <begin position="1"/>
        <end position="25"/>
    </location>
</feature>
<dbReference type="PROSITE" id="PS00087">
    <property type="entry name" value="SOD_CU_ZN_1"/>
    <property type="match status" value="1"/>
</dbReference>
<dbReference type="SUPFAM" id="SSF49329">
    <property type="entry name" value="Cu,Zn superoxide dismutase-like"/>
    <property type="match status" value="1"/>
</dbReference>
<dbReference type="GO" id="GO:0005507">
    <property type="term" value="F:copper ion binding"/>
    <property type="evidence" value="ECO:0007669"/>
    <property type="project" value="InterPro"/>
</dbReference>
<evidence type="ECO:0000313" key="4">
    <source>
        <dbReference type="EMBL" id="QDY70765.1"/>
    </source>
</evidence>
<reference evidence="4 5" key="1">
    <citation type="submission" date="2019-07" db="EMBL/GenBank/DDBJ databases">
        <title>Litoreibacter alkalisoli sp. nov., isolated from saline-alkaline soil.</title>
        <authorList>
            <person name="Wang S."/>
            <person name="Xu L."/>
            <person name="Xing Y.-T."/>
            <person name="Sun J.-Q."/>
        </authorList>
    </citation>
    <scope>NUCLEOTIDE SEQUENCE [LARGE SCALE GENOMIC DNA]</scope>
    <source>
        <strain evidence="4 5">LN3S51</strain>
        <plasmid evidence="4 5">unnamed2</plasmid>
    </source>
</reference>
<feature type="domain" description="Superoxide dismutase copper/zinc binding" evidence="3">
    <location>
        <begin position="41"/>
        <end position="166"/>
    </location>
</feature>
<dbReference type="InterPro" id="IPR036423">
    <property type="entry name" value="SOD-like_Cu/Zn_dom_sf"/>
</dbReference>
<sequence length="170" mass="16841">MKHLTLTVATIVGLGGAAIASAATADTAQAALQDRDGNAVGTVTVSDTESGRALISVDIDGVPAGPHGIHIHETGDCSADDFSSAGGHMSGDAGHGVHDASGPHPGDLPNLNVPESGTAMVEHFSPDLTVADMMDDNGSAFIVHSGPDDYTSQPSGAAGDRIACGVFEAG</sequence>
<evidence type="ECO:0000259" key="3">
    <source>
        <dbReference type="Pfam" id="PF00080"/>
    </source>
</evidence>
<keyword evidence="4" id="KW-0614">Plasmid</keyword>
<dbReference type="EMBL" id="CP042263">
    <property type="protein sequence ID" value="QDY70765.1"/>
    <property type="molecule type" value="Genomic_DNA"/>
</dbReference>
<dbReference type="PANTHER" id="PTHR10003">
    <property type="entry name" value="SUPEROXIDE DISMUTASE CU-ZN -RELATED"/>
    <property type="match status" value="1"/>
</dbReference>
<proteinExistence type="inferred from homology"/>
<organism evidence="4 5">
    <name type="scientific">Qingshengfaniella alkalisoli</name>
    <dbReference type="NCBI Taxonomy" id="2599296"/>
    <lineage>
        <taxon>Bacteria</taxon>
        <taxon>Pseudomonadati</taxon>
        <taxon>Pseudomonadota</taxon>
        <taxon>Alphaproteobacteria</taxon>
        <taxon>Rhodobacterales</taxon>
        <taxon>Paracoccaceae</taxon>
        <taxon>Qingshengfaniella</taxon>
    </lineage>
</organism>
<dbReference type="Pfam" id="PF00080">
    <property type="entry name" value="Sod_Cu"/>
    <property type="match status" value="1"/>
</dbReference>